<accession>A0ABV7STB3</accession>
<dbReference type="InterPro" id="IPR013785">
    <property type="entry name" value="Aldolase_TIM"/>
</dbReference>
<dbReference type="Pfam" id="PF00724">
    <property type="entry name" value="Oxidored_FMN"/>
    <property type="match status" value="1"/>
</dbReference>
<dbReference type="SUPFAM" id="SSF51395">
    <property type="entry name" value="FMN-linked oxidoreductases"/>
    <property type="match status" value="1"/>
</dbReference>
<dbReference type="CDD" id="cd04747">
    <property type="entry name" value="OYE_like_5_FMN"/>
    <property type="match status" value="1"/>
</dbReference>
<protein>
    <submittedName>
        <fullName evidence="2">NADH:flavin oxidoreductase</fullName>
    </submittedName>
</protein>
<organism evidence="2 3">
    <name type="scientific">Sphingomonas hylomeconis</name>
    <dbReference type="NCBI Taxonomy" id="1395958"/>
    <lineage>
        <taxon>Bacteria</taxon>
        <taxon>Pseudomonadati</taxon>
        <taxon>Pseudomonadota</taxon>
        <taxon>Alphaproteobacteria</taxon>
        <taxon>Sphingomonadales</taxon>
        <taxon>Sphingomonadaceae</taxon>
        <taxon>Sphingomonas</taxon>
    </lineage>
</organism>
<dbReference type="RefSeq" id="WP_261293098.1">
    <property type="nucleotide sequence ID" value="NZ_JANQBK010000003.1"/>
</dbReference>
<feature type="domain" description="NADH:flavin oxidoreductase/NADH oxidase N-terminal" evidence="1">
    <location>
        <begin position="6"/>
        <end position="353"/>
    </location>
</feature>
<sequence>MTAEALFSPFTYKSLSLKNRIVMAPMTRSHSPGGVPTDAVASYYRRRAAADVGLIVSEGTGVNRPASLNDPDVPRFHGERELAGWQKVIHEVHAVGGVMAPQLWHVGAVKTRHESWSPPGAYDSPSGLSRPGKQFGEAMADHEVSDAISAFAQAAADAKRLGFEAVELHGAHGYLIDQFFWEGTNARNDPFGGPSLVERSQFAAEILKATRAAVGPDYPIIIRISQWKQQDYAVRMANSPDEMAAWLGTLVDAGADILHCSQRRFWEPEFDGSDLNFAGWAKKLTGQPTITVGSVGLSGEFIASFGGEGSEPAALDELLRRLDRGDFDLVGVGRALLQDPLWATKIKEGRMDELEPFRKEALATLS</sequence>
<dbReference type="PANTHER" id="PTHR22893:SF55">
    <property type="entry name" value="OXIDOREDUCTASE-RELATED"/>
    <property type="match status" value="1"/>
</dbReference>
<keyword evidence="3" id="KW-1185">Reference proteome</keyword>
<name>A0ABV7STB3_9SPHN</name>
<dbReference type="Proteomes" id="UP001595713">
    <property type="component" value="Unassembled WGS sequence"/>
</dbReference>
<gene>
    <name evidence="2" type="ORF">ACFONA_07585</name>
</gene>
<proteinExistence type="predicted"/>
<dbReference type="InterPro" id="IPR045247">
    <property type="entry name" value="Oye-like"/>
</dbReference>
<dbReference type="EMBL" id="JBHRXP010000002">
    <property type="protein sequence ID" value="MFC3580025.1"/>
    <property type="molecule type" value="Genomic_DNA"/>
</dbReference>
<dbReference type="InterPro" id="IPR001155">
    <property type="entry name" value="OxRdtase_FMN_N"/>
</dbReference>
<evidence type="ECO:0000259" key="1">
    <source>
        <dbReference type="Pfam" id="PF00724"/>
    </source>
</evidence>
<reference evidence="3" key="1">
    <citation type="journal article" date="2019" name="Int. J. Syst. Evol. Microbiol.">
        <title>The Global Catalogue of Microorganisms (GCM) 10K type strain sequencing project: providing services to taxonomists for standard genome sequencing and annotation.</title>
        <authorList>
            <consortium name="The Broad Institute Genomics Platform"/>
            <consortium name="The Broad Institute Genome Sequencing Center for Infectious Disease"/>
            <person name="Wu L."/>
            <person name="Ma J."/>
        </authorList>
    </citation>
    <scope>NUCLEOTIDE SEQUENCE [LARGE SCALE GENOMIC DNA]</scope>
    <source>
        <strain evidence="3">KCTC 42739</strain>
    </source>
</reference>
<evidence type="ECO:0000313" key="3">
    <source>
        <dbReference type="Proteomes" id="UP001595713"/>
    </source>
</evidence>
<evidence type="ECO:0000313" key="2">
    <source>
        <dbReference type="EMBL" id="MFC3580025.1"/>
    </source>
</evidence>
<dbReference type="Gene3D" id="3.20.20.70">
    <property type="entry name" value="Aldolase class I"/>
    <property type="match status" value="1"/>
</dbReference>
<dbReference type="PANTHER" id="PTHR22893">
    <property type="entry name" value="NADH OXIDOREDUCTASE-RELATED"/>
    <property type="match status" value="1"/>
</dbReference>
<comment type="caution">
    <text evidence="2">The sequence shown here is derived from an EMBL/GenBank/DDBJ whole genome shotgun (WGS) entry which is preliminary data.</text>
</comment>